<dbReference type="PROSITE" id="PS51184">
    <property type="entry name" value="JMJC"/>
    <property type="match status" value="1"/>
</dbReference>
<evidence type="ECO:0000259" key="1">
    <source>
        <dbReference type="PROSITE" id="PS51184"/>
    </source>
</evidence>
<dbReference type="STRING" id="105984.A0A427Y5X0"/>
<dbReference type="GeneID" id="39589297"/>
<dbReference type="InterPro" id="IPR041667">
    <property type="entry name" value="Cupin_8"/>
</dbReference>
<dbReference type="OrthoDB" id="47172at2759"/>
<reference evidence="2 3" key="1">
    <citation type="submission" date="2018-11" db="EMBL/GenBank/DDBJ databases">
        <title>Genome sequence of Apiotrichum porosum DSM 27194.</title>
        <authorList>
            <person name="Aliyu H."/>
            <person name="Gorte O."/>
            <person name="Ochsenreither K."/>
        </authorList>
    </citation>
    <scope>NUCLEOTIDE SEQUENCE [LARGE SCALE GENOMIC DNA]</scope>
    <source>
        <strain evidence="2 3">DSM 27194</strain>
    </source>
</reference>
<dbReference type="PANTHER" id="PTHR12461:SF105">
    <property type="entry name" value="HYPOXIA-INDUCIBLE FACTOR 1-ALPHA INHIBITOR"/>
    <property type="match status" value="1"/>
</dbReference>
<dbReference type="Proteomes" id="UP000279236">
    <property type="component" value="Unassembled WGS sequence"/>
</dbReference>
<sequence>MAFPAAKAIANISPAALAAHLGPGGPSTPLLLRGLVGHWPAMREWANSSSPTPSSSSSASPASRTLDFGGLAGLRAQVGEDTAVDVEVGPRGRGYLDPEWQRITMGFGLFLDAFVLNRIPSSDPRSLPVGYLAQADLLDPNTHPALCASVPELAHYKALNGDIYRRTLWIGPAGSFTPFHRDPNAGLYTQVLGSKVFHLAPPDARDKLRPSTSALHGNTSTAPTYTRELLRDGGEWTSVLDAVGRMEGACEARLEEGDSVLIPARWWHSAEGVGGAGVGVNAWFR</sequence>
<name>A0A427Y5X0_9TREE</name>
<evidence type="ECO:0000313" key="3">
    <source>
        <dbReference type="Proteomes" id="UP000279236"/>
    </source>
</evidence>
<dbReference type="Gene3D" id="2.60.120.650">
    <property type="entry name" value="Cupin"/>
    <property type="match status" value="1"/>
</dbReference>
<evidence type="ECO:0000313" key="2">
    <source>
        <dbReference type="EMBL" id="RSH86497.1"/>
    </source>
</evidence>
<protein>
    <recommendedName>
        <fullName evidence="1">JmjC domain-containing protein</fullName>
    </recommendedName>
</protein>
<dbReference type="PANTHER" id="PTHR12461">
    <property type="entry name" value="HYPOXIA-INDUCIBLE FACTOR 1 ALPHA INHIBITOR-RELATED"/>
    <property type="match status" value="1"/>
</dbReference>
<dbReference type="AlphaFoldDB" id="A0A427Y5X0"/>
<gene>
    <name evidence="2" type="ORF">EHS24_004754</name>
</gene>
<proteinExistence type="predicted"/>
<feature type="domain" description="JmjC" evidence="1">
    <location>
        <begin position="139"/>
        <end position="285"/>
    </location>
</feature>
<accession>A0A427Y5X0</accession>
<organism evidence="2 3">
    <name type="scientific">Apiotrichum porosum</name>
    <dbReference type="NCBI Taxonomy" id="105984"/>
    <lineage>
        <taxon>Eukaryota</taxon>
        <taxon>Fungi</taxon>
        <taxon>Dikarya</taxon>
        <taxon>Basidiomycota</taxon>
        <taxon>Agaricomycotina</taxon>
        <taxon>Tremellomycetes</taxon>
        <taxon>Trichosporonales</taxon>
        <taxon>Trichosporonaceae</taxon>
        <taxon>Apiotrichum</taxon>
    </lineage>
</organism>
<dbReference type="RefSeq" id="XP_028479282.1">
    <property type="nucleotide sequence ID" value="XM_028620310.1"/>
</dbReference>
<dbReference type="SMART" id="SM00558">
    <property type="entry name" value="JmjC"/>
    <property type="match status" value="1"/>
</dbReference>
<dbReference type="Pfam" id="PF13621">
    <property type="entry name" value="Cupin_8"/>
    <property type="match status" value="1"/>
</dbReference>
<dbReference type="EMBL" id="RSCE01000002">
    <property type="protein sequence ID" value="RSH86497.1"/>
    <property type="molecule type" value="Genomic_DNA"/>
</dbReference>
<dbReference type="InterPro" id="IPR003347">
    <property type="entry name" value="JmjC_dom"/>
</dbReference>
<comment type="caution">
    <text evidence="2">The sequence shown here is derived from an EMBL/GenBank/DDBJ whole genome shotgun (WGS) entry which is preliminary data.</text>
</comment>
<dbReference type="SUPFAM" id="SSF51197">
    <property type="entry name" value="Clavaminate synthase-like"/>
    <property type="match status" value="1"/>
</dbReference>
<keyword evidence="3" id="KW-1185">Reference proteome</keyword>